<dbReference type="SUPFAM" id="SSF50998">
    <property type="entry name" value="Quinoprotein alcohol dehydrogenase-like"/>
    <property type="match status" value="1"/>
</dbReference>
<protein>
    <recommendedName>
        <fullName evidence="5">40-residue YVTN family beta-propeller repeat-containing protein</fullName>
    </recommendedName>
</protein>
<gene>
    <name evidence="3" type="ORF">GA0070613_2089</name>
</gene>
<dbReference type="OrthoDB" id="4332189at2"/>
<dbReference type="PANTHER" id="PTHR47197:SF3">
    <property type="entry name" value="DIHYDRO-HEME D1 DEHYDROGENASE"/>
    <property type="match status" value="1"/>
</dbReference>
<dbReference type="Gene3D" id="2.130.10.10">
    <property type="entry name" value="YVTN repeat-like/Quinoprotein amine dehydrogenase"/>
    <property type="match status" value="1"/>
</dbReference>
<evidence type="ECO:0000313" key="3">
    <source>
        <dbReference type="EMBL" id="SCG51786.1"/>
    </source>
</evidence>
<dbReference type="AlphaFoldDB" id="A0A1C5I0S3"/>
<keyword evidence="2" id="KW-0732">Signal</keyword>
<dbReference type="EMBL" id="LT607754">
    <property type="protein sequence ID" value="SCG51786.1"/>
    <property type="molecule type" value="Genomic_DNA"/>
</dbReference>
<feature type="compositionally biased region" description="Low complexity" evidence="1">
    <location>
        <begin position="14"/>
        <end position="31"/>
    </location>
</feature>
<proteinExistence type="predicted"/>
<dbReference type="InterPro" id="IPR051200">
    <property type="entry name" value="Host-pathogen_enzymatic-act"/>
</dbReference>
<dbReference type="InterPro" id="IPR011047">
    <property type="entry name" value="Quinoprotein_ADH-like_sf"/>
</dbReference>
<dbReference type="PANTHER" id="PTHR47197">
    <property type="entry name" value="PROTEIN NIRF"/>
    <property type="match status" value="1"/>
</dbReference>
<name>A0A1C5I0S3_9ACTN</name>
<feature type="region of interest" description="Disordered" evidence="1">
    <location>
        <begin position="14"/>
        <end position="87"/>
    </location>
</feature>
<evidence type="ECO:0000256" key="1">
    <source>
        <dbReference type="SAM" id="MobiDB-lite"/>
    </source>
</evidence>
<dbReference type="RefSeq" id="WP_157746318.1">
    <property type="nucleotide sequence ID" value="NZ_LT607754.1"/>
</dbReference>
<accession>A0A1C5I0S3</accession>
<dbReference type="InterPro" id="IPR015943">
    <property type="entry name" value="WD40/YVTN_repeat-like_dom_sf"/>
</dbReference>
<sequence length="413" mass="43011">MGVSVLALLAAGAGTAVAGSDRSADGSAAEAQLVADRTTSKVDKAPNSPRPGRKPPPSPSPTSSPTASPTPTPTTTPSPPSTDVNVQIPIPGYVTGFRFGDILADEARGRVYITGGKGTDGLIVTDLDGNVLRTLQGIAPGAAGMTLSPDGSKLYIAAGDQDWLRIVDLDTWELDGQFTGKTDGTMTCPKDMAFAAGQLWVSWGCENEPTAGIGRVDLATGKFYVNAVDAIDERISSAMLLATSPAQPDMLIAGATGTSPALLVRFEATATGLVQRAISRTDGGSVAQLEVTPDGTEVIVPSGAPYYHPVLRTSDLVEVHRYPTVPYPNAVAIRPDGLVVAGTDSSYDKDVWVFEPGGTTPIATYEFGHLPNQETWAHNLVNGGLAVSGNKIYAVTDQLAEPEMVTLRIRTLP</sequence>
<evidence type="ECO:0000313" key="4">
    <source>
        <dbReference type="Proteomes" id="UP000198221"/>
    </source>
</evidence>
<reference evidence="4" key="1">
    <citation type="submission" date="2016-06" db="EMBL/GenBank/DDBJ databases">
        <authorList>
            <person name="Varghese N."/>
            <person name="Submissions Spin"/>
        </authorList>
    </citation>
    <scope>NUCLEOTIDE SEQUENCE [LARGE SCALE GENOMIC DNA]</scope>
    <source>
        <strain evidence="4">DSM 43819</strain>
    </source>
</reference>
<evidence type="ECO:0008006" key="5">
    <source>
        <dbReference type="Google" id="ProtNLM"/>
    </source>
</evidence>
<feature type="chain" id="PRO_5008718196" description="40-residue YVTN family beta-propeller repeat-containing protein" evidence="2">
    <location>
        <begin position="19"/>
        <end position="413"/>
    </location>
</feature>
<organism evidence="3 4">
    <name type="scientific">Micromonospora inositola</name>
    <dbReference type="NCBI Taxonomy" id="47865"/>
    <lineage>
        <taxon>Bacteria</taxon>
        <taxon>Bacillati</taxon>
        <taxon>Actinomycetota</taxon>
        <taxon>Actinomycetes</taxon>
        <taxon>Micromonosporales</taxon>
        <taxon>Micromonosporaceae</taxon>
        <taxon>Micromonospora</taxon>
    </lineage>
</organism>
<evidence type="ECO:0000256" key="2">
    <source>
        <dbReference type="SAM" id="SignalP"/>
    </source>
</evidence>
<dbReference type="Proteomes" id="UP000198221">
    <property type="component" value="Chromosome I"/>
</dbReference>
<keyword evidence="4" id="KW-1185">Reference proteome</keyword>
<feature type="signal peptide" evidence="2">
    <location>
        <begin position="1"/>
        <end position="18"/>
    </location>
</feature>
<feature type="compositionally biased region" description="Pro residues" evidence="1">
    <location>
        <begin position="54"/>
        <end position="80"/>
    </location>
</feature>